<dbReference type="Gene3D" id="2.60.120.200">
    <property type="match status" value="1"/>
</dbReference>
<organism evidence="2 3">
    <name type="scientific">Dongia soli</name>
    <dbReference type="NCBI Taxonomy" id="600628"/>
    <lineage>
        <taxon>Bacteria</taxon>
        <taxon>Pseudomonadati</taxon>
        <taxon>Pseudomonadota</taxon>
        <taxon>Alphaproteobacteria</taxon>
        <taxon>Rhodospirillales</taxon>
        <taxon>Dongiaceae</taxon>
        <taxon>Dongia</taxon>
    </lineage>
</organism>
<reference evidence="2 3" key="1">
    <citation type="journal article" date="2016" name="Antonie Van Leeuwenhoek">
        <title>Dongia soli sp. nov., isolated from soil from Dokdo, Korea.</title>
        <authorList>
            <person name="Kim D.U."/>
            <person name="Lee H."/>
            <person name="Kim H."/>
            <person name="Kim S.G."/>
            <person name="Ka J.O."/>
        </authorList>
    </citation>
    <scope>NUCLEOTIDE SEQUENCE [LARGE SCALE GENOMIC DNA]</scope>
    <source>
        <strain evidence="2 3">D78</strain>
    </source>
</reference>
<comment type="caution">
    <text evidence="2">The sequence shown here is derived from an EMBL/GenBank/DDBJ whole genome shotgun (WGS) entry which is preliminary data.</text>
</comment>
<dbReference type="EMBL" id="JAXCLW010000002">
    <property type="protein sequence ID" value="MDY0882812.1"/>
    <property type="molecule type" value="Genomic_DNA"/>
</dbReference>
<evidence type="ECO:0000259" key="1">
    <source>
        <dbReference type="Pfam" id="PF20254"/>
    </source>
</evidence>
<dbReference type="InterPro" id="IPR046540">
    <property type="entry name" value="DMFA2_C"/>
</dbReference>
<feature type="domain" description="N,N-dimethylformamidase beta subunit-like C-terminal" evidence="1">
    <location>
        <begin position="293"/>
        <end position="721"/>
    </location>
</feature>
<dbReference type="RefSeq" id="WP_320507873.1">
    <property type="nucleotide sequence ID" value="NZ_JAXCLW010000002.1"/>
</dbReference>
<sequence>MLQIVGYADRLSVRPGEELSVKVSCEGGAKTYEAALVRLICGDDRPDGPGYKAEPIDASFAGSYHGRRQAIATGSYIEIPNDGGIDGAAGVTIAALIRPSRPASGLPQTIISQIGVSGQEREGYALRLNEQANLQIRLYAGTRRQVLTLDHPLVADTWYLVAASLCGKAQQGTLSLLARPLADLPFGPMMQIATVSSEVDITCSEKVPVLVAAASQCEAGRRHAAWQAFDGRIEAPAIYNAWADAESLSDQLHPHQFGLPCWAAWDFSREMEGRRITDISGNNRHGQAINLPTRAVTGHLWRGQTSNWQDRPELYGAIHFHVDDLYDAAWETDFSWTVPADLRSGVYAIRLQCGDAPEAEDHIPFFVLPPQNRPSAPIAFLASTFTYLAYANSHHGYEDPLSEVSYGRLLELGPTELFLKERRDFGISLYDRHLDGSGACYSSSRRPILNTRPKRAIWNFNADLHIIDWLEASDQSYDVITDDKLHAEGIDLLRQYRCILTGSHPEYHSTPMMTALGEYLNNGGRLMYLGGNGFYWRVATHPDWPDAIEVRRGEAGTRCHEMPAGERYHSFTGEFGGLWRSQGLAPQQLVGVGYVAEGFDRNSYYIRLDDSFSPRAAFIFEGVDTSEKIGDFGSLGGAAGYELDAADAALGTPAHALILARSVDHTSVYLLTPEELLYTHPGIDGIENDRVRAEMVFFECPKGGAVFSTGSITWASALAHDHYCNNVARISGNVLRRFMSPAAFQTE</sequence>
<accession>A0ABU5E960</accession>
<protein>
    <submittedName>
        <fullName evidence="2">DUF6605 domain-containing protein</fullName>
    </submittedName>
</protein>
<name>A0ABU5E960_9PROT</name>
<proteinExistence type="predicted"/>
<dbReference type="Proteomes" id="UP001279642">
    <property type="component" value="Unassembled WGS sequence"/>
</dbReference>
<keyword evidence="3" id="KW-1185">Reference proteome</keyword>
<evidence type="ECO:0000313" key="2">
    <source>
        <dbReference type="EMBL" id="MDY0882812.1"/>
    </source>
</evidence>
<evidence type="ECO:0000313" key="3">
    <source>
        <dbReference type="Proteomes" id="UP001279642"/>
    </source>
</evidence>
<dbReference type="InterPro" id="IPR013320">
    <property type="entry name" value="ConA-like_dom_sf"/>
</dbReference>
<dbReference type="Pfam" id="PF20254">
    <property type="entry name" value="DMFA2_C"/>
    <property type="match status" value="1"/>
</dbReference>
<gene>
    <name evidence="2" type="ORF">SMD27_08150</name>
</gene>
<dbReference type="SUPFAM" id="SSF49899">
    <property type="entry name" value="Concanavalin A-like lectins/glucanases"/>
    <property type="match status" value="1"/>
</dbReference>